<protein>
    <submittedName>
        <fullName evidence="1">Uncharacterized protein</fullName>
    </submittedName>
</protein>
<name>A0A834KNC2_VESPE</name>
<dbReference type="AlphaFoldDB" id="A0A834KNC2"/>
<reference evidence="1" key="1">
    <citation type="journal article" date="2020" name="G3 (Bethesda)">
        <title>High-Quality Assemblies for Three Invasive Social Wasps from the &lt;i&gt;Vespula&lt;/i&gt; Genus.</title>
        <authorList>
            <person name="Harrop T.W.R."/>
            <person name="Guhlin J."/>
            <person name="McLaughlin G.M."/>
            <person name="Permina E."/>
            <person name="Stockwell P."/>
            <person name="Gilligan J."/>
            <person name="Le Lec M.F."/>
            <person name="Gruber M.A.M."/>
            <person name="Quinn O."/>
            <person name="Lovegrove M."/>
            <person name="Duncan E.J."/>
            <person name="Remnant E.J."/>
            <person name="Van Eeckhoven J."/>
            <person name="Graham B."/>
            <person name="Knapp R.A."/>
            <person name="Langford K.W."/>
            <person name="Kronenberg Z."/>
            <person name="Press M.O."/>
            <person name="Eacker S.M."/>
            <person name="Wilson-Rankin E.E."/>
            <person name="Purcell J."/>
            <person name="Lester P.J."/>
            <person name="Dearden P.K."/>
        </authorList>
    </citation>
    <scope>NUCLEOTIDE SEQUENCE</scope>
    <source>
        <strain evidence="1">Volc-1</strain>
    </source>
</reference>
<dbReference type="Proteomes" id="UP000600918">
    <property type="component" value="Unassembled WGS sequence"/>
</dbReference>
<dbReference type="EMBL" id="JACSDY010000013">
    <property type="protein sequence ID" value="KAF7411099.1"/>
    <property type="molecule type" value="Genomic_DNA"/>
</dbReference>
<organism evidence="1 2">
    <name type="scientific">Vespula pensylvanica</name>
    <name type="common">Western yellow jacket</name>
    <name type="synonym">Wasp</name>
    <dbReference type="NCBI Taxonomy" id="30213"/>
    <lineage>
        <taxon>Eukaryota</taxon>
        <taxon>Metazoa</taxon>
        <taxon>Ecdysozoa</taxon>
        <taxon>Arthropoda</taxon>
        <taxon>Hexapoda</taxon>
        <taxon>Insecta</taxon>
        <taxon>Pterygota</taxon>
        <taxon>Neoptera</taxon>
        <taxon>Endopterygota</taxon>
        <taxon>Hymenoptera</taxon>
        <taxon>Apocrita</taxon>
        <taxon>Aculeata</taxon>
        <taxon>Vespoidea</taxon>
        <taxon>Vespidae</taxon>
        <taxon>Vespinae</taxon>
        <taxon>Vespula</taxon>
    </lineage>
</organism>
<sequence>MLEELAIEKEEELINTVGSLDNIQDEISLKDNDVIVVLKWRDVRDVKILSSKRISIMVSNMDSSYRNRLPKINPLAVTAYNNKSLGSTETIKWYHMQQQYGKGSNGLANWQYIYL</sequence>
<gene>
    <name evidence="1" type="ORF">H0235_013706</name>
</gene>
<accession>A0A834KNC2</accession>
<proteinExistence type="predicted"/>
<keyword evidence="2" id="KW-1185">Reference proteome</keyword>
<evidence type="ECO:0000313" key="2">
    <source>
        <dbReference type="Proteomes" id="UP000600918"/>
    </source>
</evidence>
<evidence type="ECO:0000313" key="1">
    <source>
        <dbReference type="EMBL" id="KAF7411099.1"/>
    </source>
</evidence>
<comment type="caution">
    <text evidence="1">The sequence shown here is derived from an EMBL/GenBank/DDBJ whole genome shotgun (WGS) entry which is preliminary data.</text>
</comment>